<organism evidence="15 16">
    <name type="scientific">Streptomyces mimosae</name>
    <dbReference type="NCBI Taxonomy" id="2586635"/>
    <lineage>
        <taxon>Bacteria</taxon>
        <taxon>Bacillati</taxon>
        <taxon>Actinomycetota</taxon>
        <taxon>Actinomycetes</taxon>
        <taxon>Kitasatosporales</taxon>
        <taxon>Streptomycetaceae</taxon>
        <taxon>Streptomyces</taxon>
    </lineage>
</organism>
<evidence type="ECO:0000256" key="4">
    <source>
        <dbReference type="ARBA" id="ARBA00023002"/>
    </source>
</evidence>
<proteinExistence type="inferred from homology"/>
<name>A0A5N6A775_9ACTN</name>
<evidence type="ECO:0000256" key="12">
    <source>
        <dbReference type="RuleBase" id="RU361277"/>
    </source>
</evidence>
<evidence type="ECO:0000256" key="6">
    <source>
        <dbReference type="ARBA" id="ARBA00037908"/>
    </source>
</evidence>
<sequence>MAHQAPAPQPPSPGDPLGSAGPLMRAARWHARGDVRVDRIPVPEPGPGQVRVRVELCGICGSDVEEYRHGPVTVPVDRPNPLTGGGAPLTLGHEIVGVVESFGPGAGGGRLRVGDRVVPDVVLGCGSCYWCDRHQEGLCPNGAVIGQHTDGGLAEYVVAAERTCVPVPAGVPAEVAALAEPAAVAVRAVRKLPEPAGSCVLVLGAGTVGTLILQAARAAGAARLIAVDPSAERRSVALAAGADLAVAPEEATEAARAATDGRGADAVLECAGVPGAPAAAARLARRGGTVVLVGFRAADEPIPLLDVVLGELRLLGSAAHLWDEDVAAAVAMLSAGVLDAEALPRTVIPLDRLVADGFEAPPGGHKVLVRP</sequence>
<evidence type="ECO:0000256" key="3">
    <source>
        <dbReference type="ARBA" id="ARBA00022833"/>
    </source>
</evidence>
<accession>A0A5N6A775</accession>
<dbReference type="PROSITE" id="PS00059">
    <property type="entry name" value="ADH_ZINC"/>
    <property type="match status" value="1"/>
</dbReference>
<evidence type="ECO:0000256" key="13">
    <source>
        <dbReference type="SAM" id="MobiDB-lite"/>
    </source>
</evidence>
<protein>
    <recommendedName>
        <fullName evidence="9">2-deoxy-scyllo-inosamine dehydrogenase</fullName>
        <ecNumber evidence="8">1.1.1.329</ecNumber>
    </recommendedName>
</protein>
<evidence type="ECO:0000256" key="8">
    <source>
        <dbReference type="ARBA" id="ARBA00039102"/>
    </source>
</evidence>
<dbReference type="EC" id="1.1.1.329" evidence="8"/>
<comment type="function">
    <text evidence="5">Catalyzes the oxidation of 2-deoxy-scyllo-inosamine (DOIA) with NAD(+) or NADP(+), forming 3-amino-2,3-dideoxy-scyllo-inosose (amino-DOI).</text>
</comment>
<keyword evidence="4" id="KW-0560">Oxidoreductase</keyword>
<dbReference type="PANTHER" id="PTHR43401">
    <property type="entry name" value="L-THREONINE 3-DEHYDROGENASE"/>
    <property type="match status" value="1"/>
</dbReference>
<dbReference type="InterPro" id="IPR020843">
    <property type="entry name" value="ER"/>
</dbReference>
<evidence type="ECO:0000256" key="1">
    <source>
        <dbReference type="ARBA" id="ARBA00001947"/>
    </source>
</evidence>
<reference evidence="15" key="1">
    <citation type="submission" date="2019-10" db="EMBL/GenBank/DDBJ databases">
        <title>Nonomuraea sp. nov., isolated from Phyllanthus amarus.</title>
        <authorList>
            <person name="Klykleung N."/>
            <person name="Tanasupawat S."/>
        </authorList>
    </citation>
    <scope>NUCLEOTIDE SEQUENCE [LARGE SCALE GENOMIC DNA]</scope>
    <source>
        <strain evidence="15">3MP-10</strain>
    </source>
</reference>
<evidence type="ECO:0000256" key="10">
    <source>
        <dbReference type="ARBA" id="ARBA00048685"/>
    </source>
</evidence>
<dbReference type="Proteomes" id="UP000314251">
    <property type="component" value="Unassembled WGS sequence"/>
</dbReference>
<evidence type="ECO:0000313" key="15">
    <source>
        <dbReference type="EMBL" id="KAB8164634.1"/>
    </source>
</evidence>
<dbReference type="InterPro" id="IPR050129">
    <property type="entry name" value="Zn_alcohol_dh"/>
</dbReference>
<evidence type="ECO:0000256" key="2">
    <source>
        <dbReference type="ARBA" id="ARBA00022723"/>
    </source>
</evidence>
<dbReference type="OrthoDB" id="9797931at2"/>
<dbReference type="EMBL" id="VDLY02000009">
    <property type="protein sequence ID" value="KAB8164634.1"/>
    <property type="molecule type" value="Genomic_DNA"/>
</dbReference>
<dbReference type="Pfam" id="PF08240">
    <property type="entry name" value="ADH_N"/>
    <property type="match status" value="1"/>
</dbReference>
<evidence type="ECO:0000313" key="16">
    <source>
        <dbReference type="Proteomes" id="UP000314251"/>
    </source>
</evidence>
<dbReference type="SUPFAM" id="SSF51735">
    <property type="entry name" value="NAD(P)-binding Rossmann-fold domains"/>
    <property type="match status" value="1"/>
</dbReference>
<dbReference type="InterPro" id="IPR013154">
    <property type="entry name" value="ADH-like_N"/>
</dbReference>
<dbReference type="GO" id="GO:0016491">
    <property type="term" value="F:oxidoreductase activity"/>
    <property type="evidence" value="ECO:0007669"/>
    <property type="project" value="UniProtKB-KW"/>
</dbReference>
<evidence type="ECO:0000256" key="9">
    <source>
        <dbReference type="ARBA" id="ARBA00039387"/>
    </source>
</evidence>
<dbReference type="SMART" id="SM00829">
    <property type="entry name" value="PKS_ER"/>
    <property type="match status" value="1"/>
</dbReference>
<feature type="domain" description="Enoyl reductase (ER)" evidence="14">
    <location>
        <begin position="33"/>
        <end position="369"/>
    </location>
</feature>
<comment type="catalytic activity">
    <reaction evidence="10">
        <text>2-deoxy-scyllo-inosamine + NAD(+) = 3-amino-2,3-dideoxy-scyllo-inosose + NADH + H(+)</text>
        <dbReference type="Rhea" id="RHEA:33883"/>
        <dbReference type="ChEBI" id="CHEBI:15378"/>
        <dbReference type="ChEBI" id="CHEBI:57540"/>
        <dbReference type="ChEBI" id="CHEBI:57945"/>
        <dbReference type="ChEBI" id="CHEBI:65002"/>
        <dbReference type="ChEBI" id="CHEBI:65003"/>
        <dbReference type="EC" id="1.1.1.329"/>
    </reaction>
</comment>
<dbReference type="Pfam" id="PF00107">
    <property type="entry name" value="ADH_zinc_N"/>
    <property type="match status" value="1"/>
</dbReference>
<dbReference type="InterPro" id="IPR036291">
    <property type="entry name" value="NAD(P)-bd_dom_sf"/>
</dbReference>
<comment type="similarity">
    <text evidence="7">Belongs to the zinc-containing alcohol dehydrogenase family. DOIA dehydrogenase subfamily.</text>
</comment>
<dbReference type="PANTHER" id="PTHR43401:SF2">
    <property type="entry name" value="L-THREONINE 3-DEHYDROGENASE"/>
    <property type="match status" value="1"/>
</dbReference>
<evidence type="ECO:0000256" key="7">
    <source>
        <dbReference type="ARBA" id="ARBA00038004"/>
    </source>
</evidence>
<comment type="catalytic activity">
    <reaction evidence="11">
        <text>2-deoxy-scyllo-inosamine + NADP(+) = 3-amino-2,3-dideoxy-scyllo-inosose + NADPH + H(+)</text>
        <dbReference type="Rhea" id="RHEA:33879"/>
        <dbReference type="ChEBI" id="CHEBI:15378"/>
        <dbReference type="ChEBI" id="CHEBI:57783"/>
        <dbReference type="ChEBI" id="CHEBI:58349"/>
        <dbReference type="ChEBI" id="CHEBI:65002"/>
        <dbReference type="ChEBI" id="CHEBI:65003"/>
        <dbReference type="EC" id="1.1.1.329"/>
    </reaction>
</comment>
<evidence type="ECO:0000259" key="14">
    <source>
        <dbReference type="SMART" id="SM00829"/>
    </source>
</evidence>
<dbReference type="InterPro" id="IPR002328">
    <property type="entry name" value="ADH_Zn_CS"/>
</dbReference>
<evidence type="ECO:0000256" key="11">
    <source>
        <dbReference type="ARBA" id="ARBA00049085"/>
    </source>
</evidence>
<dbReference type="Gene3D" id="3.90.180.10">
    <property type="entry name" value="Medium-chain alcohol dehydrogenases, catalytic domain"/>
    <property type="match status" value="1"/>
</dbReference>
<evidence type="ECO:0000256" key="5">
    <source>
        <dbReference type="ARBA" id="ARBA00037678"/>
    </source>
</evidence>
<feature type="region of interest" description="Disordered" evidence="13">
    <location>
        <begin position="1"/>
        <end position="22"/>
    </location>
</feature>
<comment type="pathway">
    <text evidence="6">Metabolic intermediate biosynthesis; 2-deoxystreptamine biosynthesis; 2-deoxystreptamine from D-glucose 6-phosphate: step 3/4.</text>
</comment>
<dbReference type="RefSeq" id="WP_139668839.1">
    <property type="nucleotide sequence ID" value="NZ_VDLY02000009.1"/>
</dbReference>
<dbReference type="AlphaFoldDB" id="A0A5N6A775"/>
<dbReference type="GO" id="GO:0008270">
    <property type="term" value="F:zinc ion binding"/>
    <property type="evidence" value="ECO:0007669"/>
    <property type="project" value="InterPro"/>
</dbReference>
<keyword evidence="3 12" id="KW-0862">Zinc</keyword>
<dbReference type="Gene3D" id="3.40.50.720">
    <property type="entry name" value="NAD(P)-binding Rossmann-like Domain"/>
    <property type="match status" value="1"/>
</dbReference>
<keyword evidence="16" id="KW-1185">Reference proteome</keyword>
<comment type="caution">
    <text evidence="15">The sequence shown here is derived from an EMBL/GenBank/DDBJ whole genome shotgun (WGS) entry which is preliminary data.</text>
</comment>
<gene>
    <name evidence="15" type="ORF">FH607_015440</name>
</gene>
<keyword evidence="2 12" id="KW-0479">Metal-binding</keyword>
<dbReference type="InterPro" id="IPR011032">
    <property type="entry name" value="GroES-like_sf"/>
</dbReference>
<dbReference type="SUPFAM" id="SSF50129">
    <property type="entry name" value="GroES-like"/>
    <property type="match status" value="1"/>
</dbReference>
<dbReference type="InterPro" id="IPR013149">
    <property type="entry name" value="ADH-like_C"/>
</dbReference>
<comment type="cofactor">
    <cofactor evidence="1 12">
        <name>Zn(2+)</name>
        <dbReference type="ChEBI" id="CHEBI:29105"/>
    </cofactor>
</comment>